<dbReference type="Pfam" id="PF05729">
    <property type="entry name" value="NACHT"/>
    <property type="match status" value="1"/>
</dbReference>
<dbReference type="InterPro" id="IPR027417">
    <property type="entry name" value="P-loop_NTPase"/>
</dbReference>
<evidence type="ECO:0000313" key="3">
    <source>
        <dbReference type="Proteomes" id="UP001286313"/>
    </source>
</evidence>
<dbReference type="PROSITE" id="PS50837">
    <property type="entry name" value="NACHT"/>
    <property type="match status" value="1"/>
</dbReference>
<dbReference type="PANTHER" id="PTHR46844">
    <property type="entry name" value="SLR5058 PROTEIN"/>
    <property type="match status" value="1"/>
</dbReference>
<protein>
    <recommendedName>
        <fullName evidence="1">NACHT domain-containing protein</fullName>
    </recommendedName>
</protein>
<comment type="caution">
    <text evidence="2">The sequence shown here is derived from an EMBL/GenBank/DDBJ whole genome shotgun (WGS) entry which is preliminary data.</text>
</comment>
<dbReference type="InterPro" id="IPR007111">
    <property type="entry name" value="NACHT_NTPase"/>
</dbReference>
<keyword evidence="3" id="KW-1185">Reference proteome</keyword>
<evidence type="ECO:0000313" key="2">
    <source>
        <dbReference type="EMBL" id="KAK3893703.1"/>
    </source>
</evidence>
<dbReference type="AlphaFoldDB" id="A0AAE1GQ71"/>
<sequence>MSLSTMKYGCKVIMNLEAAAKEVMKIVLKWGTPGKDPKDDFITYVKRLDPSTSKTNYILEDKKRHPKLDKTQKDKVKNDNSCETYDITLLLIFIKLYCINMARLNDTAWFSDGDELENLLYQIKMARNNAMHESLEMTETEFEEKTKKLREDLIATLTKAKERFGRSDAELKEEIENLEIAMNRITDEPLDLKDFLRDYHSDLQEHIISRLAEQLKQHTTYKKYVAPLDFLTTSKVLLKTEKIYTKTKFMQVRLEGKENNVDHLDLIKLAQGRSTQPQVLVVEGLAGSGKTTLVAHMTTEWSKTSSDSIRGLNEYKLLLKVRCRDSHLSSYADLIQFLFQPSTPEYKELLSKLVKESSLLVIIDGIDEVNESSRKLIRDILDHMQGNPKCTVMFTTRPEALQEGLQLIPDTYYRVEVELVGIPMGQREDFLHRYLDELHKACPDTTPTPPTTDDINQCIKQLDVERKEHFRLPLNLSIVAILMYSWPHKMNRNTTQTELYNYIHELTLEKLERRLNDNDLTKDFGHRKRLDKVENWLSALYCEMFIALTHDQLTLQEESVNKLRSECVTLELPPDEMMAAFMETRTIKGLRGVDLDCYSVPHKGFQEMYGALYIMESIKKLQKPDETGNVTNIVVSTPGVGQILRSKMQNLIKKLKKPKETRGCLDRQLEELQQQPKETDNVIIIMMTTPGAGQIQLPKMQNLLQILVGMISHEWNSIMVKDVVNLLKQAGVSKREQWLDVIEDTKCTNDVLNVMSDNFPLYGARVGTQDDDDDFLRHEGDYGPIEIKDGRIETYRKLLCHLPPTQVILNITGNPASLNCLLASLDRHVCIEFHLWQIYYHPTEDIHPIVDQLLSKVGSQDLSEYTGQLSDCVLSRLQRVHSLTEISLSISSNHQATLFMELITSTSCKYLTYLKVVVTPEVLPAAITTNIPDIRYFRVRLYLLDVTEDRVSWACEMVANLINPSQWKYSIEFPRSTLDEAGWIRMIQDLGRKGVKNIGEMVVPDTSISNSQADLIRPICFNTLGARLYRSDFKPWEK</sequence>
<dbReference type="Gene3D" id="3.40.50.300">
    <property type="entry name" value="P-loop containing nucleotide triphosphate hydrolases"/>
    <property type="match status" value="1"/>
</dbReference>
<dbReference type="EMBL" id="JAWQEG010000184">
    <property type="protein sequence ID" value="KAK3893703.1"/>
    <property type="molecule type" value="Genomic_DNA"/>
</dbReference>
<evidence type="ECO:0000259" key="1">
    <source>
        <dbReference type="PROSITE" id="PS50837"/>
    </source>
</evidence>
<dbReference type="PANTHER" id="PTHR46844:SF1">
    <property type="entry name" value="SLR5058 PROTEIN"/>
    <property type="match status" value="1"/>
</dbReference>
<accession>A0AAE1GQ71</accession>
<name>A0AAE1GQ71_PETCI</name>
<organism evidence="2 3">
    <name type="scientific">Petrolisthes cinctipes</name>
    <name type="common">Flat porcelain crab</name>
    <dbReference type="NCBI Taxonomy" id="88211"/>
    <lineage>
        <taxon>Eukaryota</taxon>
        <taxon>Metazoa</taxon>
        <taxon>Ecdysozoa</taxon>
        <taxon>Arthropoda</taxon>
        <taxon>Crustacea</taxon>
        <taxon>Multicrustacea</taxon>
        <taxon>Malacostraca</taxon>
        <taxon>Eumalacostraca</taxon>
        <taxon>Eucarida</taxon>
        <taxon>Decapoda</taxon>
        <taxon>Pleocyemata</taxon>
        <taxon>Anomura</taxon>
        <taxon>Galatheoidea</taxon>
        <taxon>Porcellanidae</taxon>
        <taxon>Petrolisthes</taxon>
    </lineage>
</organism>
<proteinExistence type="predicted"/>
<dbReference type="Proteomes" id="UP001286313">
    <property type="component" value="Unassembled WGS sequence"/>
</dbReference>
<feature type="domain" description="NACHT" evidence="1">
    <location>
        <begin position="278"/>
        <end position="400"/>
    </location>
</feature>
<gene>
    <name evidence="2" type="ORF">Pcinc_002493</name>
</gene>
<dbReference type="SUPFAM" id="SSF52540">
    <property type="entry name" value="P-loop containing nucleoside triphosphate hydrolases"/>
    <property type="match status" value="1"/>
</dbReference>
<reference evidence="2" key="1">
    <citation type="submission" date="2023-10" db="EMBL/GenBank/DDBJ databases">
        <title>Genome assemblies of two species of porcelain crab, Petrolisthes cinctipes and Petrolisthes manimaculis (Anomura: Porcellanidae).</title>
        <authorList>
            <person name="Angst P."/>
        </authorList>
    </citation>
    <scope>NUCLEOTIDE SEQUENCE</scope>
    <source>
        <strain evidence="2">PB745_01</strain>
        <tissue evidence="2">Gill</tissue>
    </source>
</reference>